<evidence type="ECO:0000256" key="2">
    <source>
        <dbReference type="SAM" id="Phobius"/>
    </source>
</evidence>
<reference evidence="3 4" key="1">
    <citation type="submission" date="2018-09" db="EMBL/GenBank/DDBJ databases">
        <title>Draft genome sequence of Buttiauxella izardii CCUG 35510T.</title>
        <authorList>
            <person name="Salva-Serra F."/>
            <person name="Marathe N."/>
            <person name="Moore E."/>
            <person name="Stadler-Svensson L."/>
            <person name="Engstrom-Jakobsson H."/>
        </authorList>
    </citation>
    <scope>NUCLEOTIDE SEQUENCE [LARGE SCALE GENOMIC DNA]</scope>
    <source>
        <strain evidence="3 4">CCUG 35510</strain>
    </source>
</reference>
<feature type="coiled-coil region" evidence="1">
    <location>
        <begin position="230"/>
        <end position="275"/>
    </location>
</feature>
<sequence>MNEVPLKRISWSAIFAGVVVSMVVYLLLAILGTAIGASTIDPLKEQNPLEGIATGAAIWTGLNMLIAIAAGGYTSGRLAFREGAMHGVLMFGVNTLICTGLLMIVANSAVTGAMNAVGTGLQTLGNGVAAVAPSVTQAAKEKLNDSGINLDDFKNQLETTLQQSGKPELQPEALQQQAVNEGNNAQNQMAQGGDITQFIKGLADRNSATFEAADRDALKNIIVARTGKSDAEAEQIVAQAEKNYQAARAKYEELKKQAEQKAREAGEKAAAATAKASWFSFFMLIVEAVLAGAMGMLGYRHQPRTVVVDPRSV</sequence>
<keyword evidence="2" id="KW-1133">Transmembrane helix</keyword>
<keyword evidence="2" id="KW-0472">Membrane</keyword>
<evidence type="ECO:0000313" key="3">
    <source>
        <dbReference type="EMBL" id="RJT28079.1"/>
    </source>
</evidence>
<feature type="transmembrane region" description="Helical" evidence="2">
    <location>
        <begin position="88"/>
        <end position="106"/>
    </location>
</feature>
<dbReference type="Proteomes" id="UP000276295">
    <property type="component" value="Unassembled WGS sequence"/>
</dbReference>
<keyword evidence="4" id="KW-1185">Reference proteome</keyword>
<evidence type="ECO:0000313" key="4">
    <source>
        <dbReference type="Proteomes" id="UP000276295"/>
    </source>
</evidence>
<proteinExistence type="predicted"/>
<feature type="transmembrane region" description="Helical" evidence="2">
    <location>
        <begin position="56"/>
        <end position="76"/>
    </location>
</feature>
<comment type="caution">
    <text evidence="3">The sequence shown here is derived from an EMBL/GenBank/DDBJ whole genome shotgun (WGS) entry which is preliminary data.</text>
</comment>
<evidence type="ECO:0000256" key="1">
    <source>
        <dbReference type="SAM" id="Coils"/>
    </source>
</evidence>
<keyword evidence="1" id="KW-0175">Coiled coil</keyword>
<feature type="transmembrane region" description="Helical" evidence="2">
    <location>
        <begin position="12"/>
        <end position="36"/>
    </location>
</feature>
<organism evidence="3 4">
    <name type="scientific">Buttiauxella izardii</name>
    <dbReference type="NCBI Taxonomy" id="82991"/>
    <lineage>
        <taxon>Bacteria</taxon>
        <taxon>Pseudomonadati</taxon>
        <taxon>Pseudomonadota</taxon>
        <taxon>Gammaproteobacteria</taxon>
        <taxon>Enterobacterales</taxon>
        <taxon>Enterobacteriaceae</taxon>
        <taxon>Buttiauxella</taxon>
    </lineage>
</organism>
<dbReference type="EMBL" id="QZWH01000001">
    <property type="protein sequence ID" value="RJT28079.1"/>
    <property type="molecule type" value="Genomic_DNA"/>
</dbReference>
<evidence type="ECO:0008006" key="5">
    <source>
        <dbReference type="Google" id="ProtNLM"/>
    </source>
</evidence>
<dbReference type="OrthoDB" id="2154696at2"/>
<feature type="transmembrane region" description="Helical" evidence="2">
    <location>
        <begin position="278"/>
        <end position="299"/>
    </location>
</feature>
<gene>
    <name evidence="3" type="ORF">D6029_00105</name>
</gene>
<protein>
    <recommendedName>
        <fullName evidence="5">CAP-Gly protein</fullName>
    </recommendedName>
</protein>
<dbReference type="AlphaFoldDB" id="A0A3A5K684"/>
<keyword evidence="2" id="KW-0812">Transmembrane</keyword>
<name>A0A3A5K684_9ENTR</name>
<accession>A0A3A5K684</accession>